<feature type="transmembrane region" description="Helical" evidence="8">
    <location>
        <begin position="242"/>
        <end position="259"/>
    </location>
</feature>
<keyword evidence="3" id="KW-0813">Transport</keyword>
<organism evidence="9 10">
    <name type="scientific">Pontiella desulfatans</name>
    <dbReference type="NCBI Taxonomy" id="2750659"/>
    <lineage>
        <taxon>Bacteria</taxon>
        <taxon>Pseudomonadati</taxon>
        <taxon>Kiritimatiellota</taxon>
        <taxon>Kiritimatiellia</taxon>
        <taxon>Kiritimatiellales</taxon>
        <taxon>Pontiellaceae</taxon>
        <taxon>Pontiella</taxon>
    </lineage>
</organism>
<feature type="transmembrane region" description="Helical" evidence="8">
    <location>
        <begin position="427"/>
        <end position="445"/>
    </location>
</feature>
<evidence type="ECO:0000256" key="2">
    <source>
        <dbReference type="ARBA" id="ARBA00009617"/>
    </source>
</evidence>
<dbReference type="InterPro" id="IPR039672">
    <property type="entry name" value="MFS_2"/>
</dbReference>
<evidence type="ECO:0000256" key="1">
    <source>
        <dbReference type="ARBA" id="ARBA00004651"/>
    </source>
</evidence>
<feature type="transmembrane region" description="Helical" evidence="8">
    <location>
        <begin position="279"/>
        <end position="301"/>
    </location>
</feature>
<dbReference type="EMBL" id="CAAHFG010000001">
    <property type="protein sequence ID" value="VGO13943.1"/>
    <property type="molecule type" value="Genomic_DNA"/>
</dbReference>
<evidence type="ECO:0000256" key="5">
    <source>
        <dbReference type="ARBA" id="ARBA00022692"/>
    </source>
</evidence>
<feature type="transmembrane region" description="Helical" evidence="8">
    <location>
        <begin position="187"/>
        <end position="208"/>
    </location>
</feature>
<dbReference type="InterPro" id="IPR036259">
    <property type="entry name" value="MFS_trans_sf"/>
</dbReference>
<evidence type="ECO:0000256" key="8">
    <source>
        <dbReference type="SAM" id="Phobius"/>
    </source>
</evidence>
<dbReference type="Gene3D" id="1.20.1250.20">
    <property type="entry name" value="MFS general substrate transporter like domains"/>
    <property type="match status" value="1"/>
</dbReference>
<evidence type="ECO:0000256" key="6">
    <source>
        <dbReference type="ARBA" id="ARBA00022989"/>
    </source>
</evidence>
<evidence type="ECO:0000313" key="9">
    <source>
        <dbReference type="EMBL" id="VGO13943.1"/>
    </source>
</evidence>
<evidence type="ECO:0000256" key="7">
    <source>
        <dbReference type="ARBA" id="ARBA00023136"/>
    </source>
</evidence>
<feature type="transmembrane region" description="Helical" evidence="8">
    <location>
        <begin position="115"/>
        <end position="138"/>
    </location>
</feature>
<name>A0A6C2U223_PONDE</name>
<keyword evidence="10" id="KW-1185">Reference proteome</keyword>
<dbReference type="GO" id="GO:0008643">
    <property type="term" value="P:carbohydrate transport"/>
    <property type="evidence" value="ECO:0007669"/>
    <property type="project" value="InterPro"/>
</dbReference>
<dbReference type="RefSeq" id="WP_136079474.1">
    <property type="nucleotide sequence ID" value="NZ_CAAHFG010000001.1"/>
</dbReference>
<dbReference type="Pfam" id="PF13347">
    <property type="entry name" value="MFS_2"/>
    <property type="match status" value="1"/>
</dbReference>
<dbReference type="PANTHER" id="PTHR11328">
    <property type="entry name" value="MAJOR FACILITATOR SUPERFAMILY DOMAIN-CONTAINING PROTEIN"/>
    <property type="match status" value="1"/>
</dbReference>
<dbReference type="GO" id="GO:0015293">
    <property type="term" value="F:symporter activity"/>
    <property type="evidence" value="ECO:0007669"/>
    <property type="project" value="InterPro"/>
</dbReference>
<comment type="subcellular location">
    <subcellularLocation>
        <location evidence="1">Cell membrane</location>
        <topology evidence="1">Multi-pass membrane protein</topology>
    </subcellularLocation>
</comment>
<reference evidence="9 10" key="1">
    <citation type="submission" date="2019-04" db="EMBL/GenBank/DDBJ databases">
        <authorList>
            <person name="Van Vliet M D."/>
        </authorList>
    </citation>
    <scope>NUCLEOTIDE SEQUENCE [LARGE SCALE GENOMIC DNA]</scope>
    <source>
        <strain evidence="9 10">F1</strain>
    </source>
</reference>
<evidence type="ECO:0000256" key="3">
    <source>
        <dbReference type="ARBA" id="ARBA00022448"/>
    </source>
</evidence>
<keyword evidence="6 8" id="KW-1133">Transmembrane helix</keyword>
<dbReference type="GO" id="GO:0006814">
    <property type="term" value="P:sodium ion transport"/>
    <property type="evidence" value="ECO:0007669"/>
    <property type="project" value="InterPro"/>
</dbReference>
<evidence type="ECO:0000256" key="4">
    <source>
        <dbReference type="ARBA" id="ARBA00022475"/>
    </source>
</evidence>
<keyword evidence="4" id="KW-1003">Cell membrane</keyword>
<dbReference type="Proteomes" id="UP000366872">
    <property type="component" value="Unassembled WGS sequence"/>
</dbReference>
<feature type="transmembrane region" description="Helical" evidence="8">
    <location>
        <begin position="90"/>
        <end position="109"/>
    </location>
</feature>
<feature type="transmembrane region" description="Helical" evidence="8">
    <location>
        <begin position="387"/>
        <end position="407"/>
    </location>
</feature>
<proteinExistence type="inferred from homology"/>
<evidence type="ECO:0000313" key="10">
    <source>
        <dbReference type="Proteomes" id="UP000366872"/>
    </source>
</evidence>
<protein>
    <submittedName>
        <fullName evidence="9">Putative symporter YjmB</fullName>
    </submittedName>
</protein>
<dbReference type="AlphaFoldDB" id="A0A6C2U223"/>
<feature type="transmembrane region" description="Helical" evidence="8">
    <location>
        <begin position="338"/>
        <end position="366"/>
    </location>
</feature>
<accession>A0A6C2U223</accession>
<gene>
    <name evidence="9" type="primary">yjmB_4</name>
    <name evidence="9" type="ORF">PDESU_02500</name>
</gene>
<dbReference type="SUPFAM" id="SSF103473">
    <property type="entry name" value="MFS general substrate transporter"/>
    <property type="match status" value="1"/>
</dbReference>
<keyword evidence="7 8" id="KW-0472">Membrane</keyword>
<dbReference type="PANTHER" id="PTHR11328:SF24">
    <property type="entry name" value="MAJOR FACILITATOR SUPERFAMILY (MFS) PROFILE DOMAIN-CONTAINING PROTEIN"/>
    <property type="match status" value="1"/>
</dbReference>
<dbReference type="GO" id="GO:0005886">
    <property type="term" value="C:plasma membrane"/>
    <property type="evidence" value="ECO:0007669"/>
    <property type="project" value="UniProtKB-SubCell"/>
</dbReference>
<dbReference type="PROSITE" id="PS00872">
    <property type="entry name" value="NA_GALACTOSIDE_SYMP"/>
    <property type="match status" value="1"/>
</dbReference>
<feature type="transmembrane region" description="Helical" evidence="8">
    <location>
        <begin position="313"/>
        <end position="332"/>
    </location>
</feature>
<comment type="similarity">
    <text evidence="2">Belongs to the sodium:galactoside symporter (TC 2.A.2) family.</text>
</comment>
<keyword evidence="5 8" id="KW-0812">Transmembrane</keyword>
<dbReference type="InterPro" id="IPR018043">
    <property type="entry name" value="Na/Gal_symport_CS"/>
</dbReference>
<sequence>MKKKHHKTEKADKIPFGKKLAYGMGGMNDTLMNNAFHNIANPILNMTLHMSPTLIAWALFIPNLWNAFSDPICGHISDQARFKKGRRLPFLIPGAVVAALALIGLWGFLPEGLSGMQYFWITLVGAMVFFTGTTIFLVPYNGLGFEMTGDYHERTRLMFIRSIMANASGLLLPWIAAVLFWDGFASPLRAVLWLSAGISVVFLLAAFFPSKFCEERLHEQAQKQERISMWAAIKETVQNKPFLLVLLTILLLVLSYFTADLSGQYLIIYYMFEGVKSDGAALLGMNGTINTIVSLAAIPLATWLSLKIGKRHVIISFMLLAGVGAALRWFFYTPGDPYLIFITTIMIAPGFSALWLLIPSLLADVCDYEELKSGRRAEGTLGAMYSWVNKLAFSLAFLIANLSLDWVGFNVELDANQTDATFLKMRLLFVLIPAIGFSVGALAMWRYSLTEKRMYEIKAELEERRAESK</sequence>
<feature type="transmembrane region" description="Helical" evidence="8">
    <location>
        <begin position="159"/>
        <end position="181"/>
    </location>
</feature>